<organism evidence="6 7">
    <name type="scientific">Anopheles coluzzii</name>
    <name type="common">African malaria mosquito</name>
    <dbReference type="NCBI Taxonomy" id="1518534"/>
    <lineage>
        <taxon>Eukaryota</taxon>
        <taxon>Metazoa</taxon>
        <taxon>Ecdysozoa</taxon>
        <taxon>Arthropoda</taxon>
        <taxon>Hexapoda</taxon>
        <taxon>Insecta</taxon>
        <taxon>Pterygota</taxon>
        <taxon>Neoptera</taxon>
        <taxon>Endopterygota</taxon>
        <taxon>Diptera</taxon>
        <taxon>Nematocera</taxon>
        <taxon>Culicoidea</taxon>
        <taxon>Culicidae</taxon>
        <taxon>Anophelinae</taxon>
        <taxon>Anopheles</taxon>
    </lineage>
</organism>
<protein>
    <submittedName>
        <fullName evidence="6">AMP-dependent synthetase/ligase domain-containing protein</fullName>
    </submittedName>
</protein>
<dbReference type="FunFam" id="3.30.300.30:FF:000007">
    <property type="entry name" value="4-coumarate--CoA ligase 2"/>
    <property type="match status" value="1"/>
</dbReference>
<dbReference type="EnsemblMetazoa" id="ACON002503-RA">
    <property type="protein sequence ID" value="ACON002503-PA"/>
    <property type="gene ID" value="ACON002503"/>
</dbReference>
<feature type="domain" description="AMP-dependent synthetase/ligase" evidence="4">
    <location>
        <begin position="74"/>
        <end position="447"/>
    </location>
</feature>
<dbReference type="VEuPathDB" id="VectorBase:ACMO_009934"/>
<reference key="1">
    <citation type="journal article" date="2019" name="Genes (Basel)">
        <title>A High-Quality De novo Genome Assembly from a Single Mosquito Using PacBio Sequencing.</title>
        <authorList>
            <person name="Kingan S.B."/>
            <person name="Heaton H."/>
            <person name="Cudini J."/>
            <person name="Lambert C.C."/>
            <person name="Baybayan P."/>
            <person name="Galvin B.D."/>
            <person name="Durbin R."/>
            <person name="Korlach J."/>
            <person name="Lawniczak M.K.N."/>
        </authorList>
    </citation>
    <scope>NUCLEOTIDE SEQUENCE [LARGE SCALE GENOMIC DNA]</scope>
    <source>
        <strain>Mali-NIH</strain>
    </source>
</reference>
<dbReference type="Pfam" id="PF00501">
    <property type="entry name" value="AMP-binding"/>
    <property type="match status" value="1"/>
</dbReference>
<name>A0A6E8VB66_ANOCL</name>
<dbReference type="InterPro" id="IPR045851">
    <property type="entry name" value="AMP-bd_C_sf"/>
</dbReference>
<feature type="domain" description="AMP-binding enzyme C-terminal" evidence="5">
    <location>
        <begin position="498"/>
        <end position="574"/>
    </location>
</feature>
<dbReference type="PANTHER" id="PTHR24096:SF394">
    <property type="entry name" value="LUCIFERIN 4-MONOOXYGENASE"/>
    <property type="match status" value="1"/>
</dbReference>
<keyword evidence="3" id="KW-0576">Peroxisome</keyword>
<dbReference type="PANTHER" id="PTHR24096">
    <property type="entry name" value="LONG-CHAIN-FATTY-ACID--COA LIGASE"/>
    <property type="match status" value="1"/>
</dbReference>
<dbReference type="InterPro" id="IPR042099">
    <property type="entry name" value="ANL_N_sf"/>
</dbReference>
<evidence type="ECO:0000259" key="5">
    <source>
        <dbReference type="Pfam" id="PF13193"/>
    </source>
</evidence>
<dbReference type="Proteomes" id="UP001105220">
    <property type="component" value="Unplaced"/>
</dbReference>
<dbReference type="RefSeq" id="XP_049461969.1">
    <property type="nucleotide sequence ID" value="XM_049606012.1"/>
</dbReference>
<dbReference type="GO" id="GO:0046949">
    <property type="term" value="P:fatty-acyl-CoA biosynthetic process"/>
    <property type="evidence" value="ECO:0007669"/>
    <property type="project" value="TreeGrafter"/>
</dbReference>
<comment type="similarity">
    <text evidence="2">Belongs to the ATP-dependent AMP-binding enzyme family.</text>
</comment>
<dbReference type="PROSITE" id="PS00455">
    <property type="entry name" value="AMP_BINDING"/>
    <property type="match status" value="1"/>
</dbReference>
<dbReference type="AlphaFoldDB" id="A0A6E8VB66"/>
<dbReference type="Gene3D" id="3.30.300.30">
    <property type="match status" value="1"/>
</dbReference>
<dbReference type="Pfam" id="PF13193">
    <property type="entry name" value="AMP-binding_C"/>
    <property type="match status" value="1"/>
</dbReference>
<keyword evidence="7" id="KW-1185">Reference proteome</keyword>
<evidence type="ECO:0000256" key="3">
    <source>
        <dbReference type="ARBA" id="ARBA00023140"/>
    </source>
</evidence>
<evidence type="ECO:0000313" key="7">
    <source>
        <dbReference type="Proteomes" id="UP001105220"/>
    </source>
</evidence>
<accession>A0A6E8VB66</accession>
<dbReference type="GO" id="GO:0005777">
    <property type="term" value="C:peroxisome"/>
    <property type="evidence" value="ECO:0007669"/>
    <property type="project" value="UniProtKB-SubCell"/>
</dbReference>
<dbReference type="InterPro" id="IPR020845">
    <property type="entry name" value="AMP-binding_CS"/>
</dbReference>
<dbReference type="SUPFAM" id="SSF56801">
    <property type="entry name" value="Acetyl-CoA synthetase-like"/>
    <property type="match status" value="1"/>
</dbReference>
<dbReference type="VEuPathDB" id="VectorBase:ACON002503"/>
<sequence length="589" mass="65150">MISRILASTVPACRRAGCRAVLGELATRSNACGSAVVLSQRRLMSHERNVVQSPFGSVDIPEKNVTEYIFEGYEKYADKPAITCGASKRSYTYGMTYEMVKRMACGLLSQKGCAMRQHDVLGLLLPNIPEFVPALHGGLLAGLTVTFANPLYTAEEVCRQFENAGVTAIVTLPMLLPVAEMFKSKMKHYKGTICIGGKHDLDKNIYGFEQFLKENHRSELPEIDCHKTAILPYSSGTTGLPKGVELSHYNLVANLAQGSHPAISKYYQPEYLEKKETILTIPPFFHIYGLNAILHMVIKSKNHVVSIPRFIPEDYIQCLAEFRPQFLFVVPSLLLFLATHPKVTPDLLSSVDSVLVGAAPASLQLQEKFKNKVGRDIDIAQGYGMTESSPVTLCTPHRYDLSKVGTCGQLYPNTEAKIVSLSDGSNLGPHQTGELYLRGPQIMKGYLNNETATRETLVEDGYLRTGDVAYYDKEGFFFIVDRTKELIKVKGNQVSPTELENIILELPEVSDVAVAGVPDETAGELPRAFVVVKPGSQLDEREVQDYVKERVVKYKQLAGGVVFIKEIPRNAAGKVVRQQLHTLAAQFED</sequence>
<dbReference type="GO" id="GO:0004467">
    <property type="term" value="F:long-chain fatty acid-CoA ligase activity"/>
    <property type="evidence" value="ECO:0007669"/>
    <property type="project" value="TreeGrafter"/>
</dbReference>
<reference evidence="6" key="2">
    <citation type="submission" date="2020-05" db="UniProtKB">
        <authorList>
            <consortium name="EnsemblMetazoa"/>
        </authorList>
    </citation>
    <scope>IDENTIFICATION</scope>
    <source>
        <strain evidence="6">Ngousso</strain>
    </source>
</reference>
<dbReference type="InterPro" id="IPR025110">
    <property type="entry name" value="AMP-bd_C"/>
</dbReference>
<dbReference type="VEuPathDB" id="VectorBase:ACON2_040354"/>
<evidence type="ECO:0000313" key="6">
    <source>
        <dbReference type="EnsemblMetazoa" id="ACON002503-PA"/>
    </source>
</evidence>
<dbReference type="CDD" id="cd05911">
    <property type="entry name" value="Firefly_Luc_like"/>
    <property type="match status" value="1"/>
</dbReference>
<dbReference type="InterPro" id="IPR000873">
    <property type="entry name" value="AMP-dep_synth/lig_dom"/>
</dbReference>
<evidence type="ECO:0000256" key="1">
    <source>
        <dbReference type="ARBA" id="ARBA00004275"/>
    </source>
</evidence>
<comment type="subcellular location">
    <subcellularLocation>
        <location evidence="1">Peroxisome</location>
    </subcellularLocation>
</comment>
<dbReference type="Gene3D" id="3.40.50.12780">
    <property type="entry name" value="N-terminal domain of ligase-like"/>
    <property type="match status" value="1"/>
</dbReference>
<evidence type="ECO:0000259" key="4">
    <source>
        <dbReference type="Pfam" id="PF00501"/>
    </source>
</evidence>
<evidence type="ECO:0000256" key="2">
    <source>
        <dbReference type="ARBA" id="ARBA00006432"/>
    </source>
</evidence>
<proteinExistence type="inferred from homology"/>
<dbReference type="GeneID" id="125906565"/>